<dbReference type="RefSeq" id="WP_379958192.1">
    <property type="nucleotide sequence ID" value="NZ_JAUYVI010000006.1"/>
</dbReference>
<feature type="region of interest" description="Disordered" evidence="1">
    <location>
        <begin position="1"/>
        <end position="32"/>
    </location>
</feature>
<protein>
    <submittedName>
        <fullName evidence="2">DUF1289 domain-containing protein</fullName>
    </submittedName>
</protein>
<dbReference type="PANTHER" id="PTHR35175:SF2">
    <property type="entry name" value="DUF1289 DOMAIN-CONTAINING PROTEIN"/>
    <property type="match status" value="1"/>
</dbReference>
<evidence type="ECO:0000256" key="1">
    <source>
        <dbReference type="SAM" id="MobiDB-lite"/>
    </source>
</evidence>
<proteinExistence type="predicted"/>
<gene>
    <name evidence="2" type="ORF">Q8A70_19035</name>
</gene>
<sequence length="90" mass="10266">MAEDQPKTPLRDFAAERMAERQRRRAERRMMLASGPASPCVSVCQMDPMTGYCVGCLRTIDEIRDWIISTPDERNKILAQLPGRKERSGL</sequence>
<dbReference type="Proteomes" id="UP001230156">
    <property type="component" value="Unassembled WGS sequence"/>
</dbReference>
<evidence type="ECO:0000313" key="3">
    <source>
        <dbReference type="Proteomes" id="UP001230156"/>
    </source>
</evidence>
<comment type="caution">
    <text evidence="2">The sequence shown here is derived from an EMBL/GenBank/DDBJ whole genome shotgun (WGS) entry which is preliminary data.</text>
</comment>
<dbReference type="Pfam" id="PF06945">
    <property type="entry name" value="DUF1289"/>
    <property type="match status" value="1"/>
</dbReference>
<name>A0ABU0YRH2_9PROT</name>
<accession>A0ABU0YRH2</accession>
<dbReference type="PANTHER" id="PTHR35175">
    <property type="entry name" value="DUF1289 DOMAIN-CONTAINING PROTEIN"/>
    <property type="match status" value="1"/>
</dbReference>
<organism evidence="2 3">
    <name type="scientific">Dongia sedimenti</name>
    <dbReference type="NCBI Taxonomy" id="3064282"/>
    <lineage>
        <taxon>Bacteria</taxon>
        <taxon>Pseudomonadati</taxon>
        <taxon>Pseudomonadota</taxon>
        <taxon>Alphaproteobacteria</taxon>
        <taxon>Rhodospirillales</taxon>
        <taxon>Dongiaceae</taxon>
        <taxon>Dongia</taxon>
    </lineage>
</organism>
<evidence type="ECO:0000313" key="2">
    <source>
        <dbReference type="EMBL" id="MDQ7249792.1"/>
    </source>
</evidence>
<dbReference type="EMBL" id="JAUYVI010000006">
    <property type="protein sequence ID" value="MDQ7249792.1"/>
    <property type="molecule type" value="Genomic_DNA"/>
</dbReference>
<keyword evidence="3" id="KW-1185">Reference proteome</keyword>
<reference evidence="3" key="1">
    <citation type="submission" date="2023-08" db="EMBL/GenBank/DDBJ databases">
        <title>Rhodospirillaceae gen. nov., a novel taxon isolated from the Yangtze River Yuezi River estuary sludge.</title>
        <authorList>
            <person name="Ruan L."/>
        </authorList>
    </citation>
    <scope>NUCLEOTIDE SEQUENCE [LARGE SCALE GENOMIC DNA]</scope>
    <source>
        <strain evidence="3">R-7</strain>
    </source>
</reference>
<dbReference type="InterPro" id="IPR010710">
    <property type="entry name" value="DUF1289"/>
</dbReference>
<feature type="compositionally biased region" description="Basic and acidic residues" evidence="1">
    <location>
        <begin position="1"/>
        <end position="21"/>
    </location>
</feature>